<dbReference type="InterPro" id="IPR036388">
    <property type="entry name" value="WH-like_DNA-bd_sf"/>
</dbReference>
<comment type="caution">
    <text evidence="2">The sequence shown here is derived from an EMBL/GenBank/DDBJ whole genome shotgun (WGS) entry which is preliminary data.</text>
</comment>
<dbReference type="eggNOG" id="COG1846">
    <property type="taxonomic scope" value="Bacteria"/>
</dbReference>
<dbReference type="GO" id="GO:0003700">
    <property type="term" value="F:DNA-binding transcription factor activity"/>
    <property type="evidence" value="ECO:0007669"/>
    <property type="project" value="InterPro"/>
</dbReference>
<dbReference type="GO" id="GO:0006950">
    <property type="term" value="P:response to stress"/>
    <property type="evidence" value="ECO:0007669"/>
    <property type="project" value="TreeGrafter"/>
</dbReference>
<dbReference type="EMBL" id="AZRA01000027">
    <property type="protein sequence ID" value="KDB53325.1"/>
    <property type="molecule type" value="Genomic_DNA"/>
</dbReference>
<feature type="domain" description="HTH marR-type" evidence="1">
    <location>
        <begin position="1"/>
        <end position="150"/>
    </location>
</feature>
<protein>
    <submittedName>
        <fullName evidence="2">MarR family transcriptional regulator</fullName>
    </submittedName>
</protein>
<dbReference type="SMART" id="SM00347">
    <property type="entry name" value="HTH_MARR"/>
    <property type="match status" value="1"/>
</dbReference>
<keyword evidence="3" id="KW-1185">Reference proteome</keyword>
<dbReference type="PANTHER" id="PTHR33164">
    <property type="entry name" value="TRANSCRIPTIONAL REGULATOR, MARR FAMILY"/>
    <property type="match status" value="1"/>
</dbReference>
<reference evidence="2 3" key="1">
    <citation type="journal article" date="2014" name="FEMS Microbiol. Ecol.">
        <title>Sphaerotilus natans encrusted with nanoball-shaped Fe(III) oxide minerals formed by nitrate-reducing mixotrophic Fe(II) oxidation.</title>
        <authorList>
            <person name="Park S."/>
            <person name="Kim D.H."/>
            <person name="Lee J.H."/>
            <person name="Hur H.G."/>
        </authorList>
    </citation>
    <scope>NUCLEOTIDE SEQUENCE [LARGE SCALE GENOMIC DNA]</scope>
    <source>
        <strain evidence="2 3">DSM 6575</strain>
    </source>
</reference>
<dbReference type="InterPro" id="IPR039422">
    <property type="entry name" value="MarR/SlyA-like"/>
</dbReference>
<dbReference type="Gene3D" id="1.10.10.10">
    <property type="entry name" value="Winged helix-like DNA-binding domain superfamily/Winged helix DNA-binding domain"/>
    <property type="match status" value="1"/>
</dbReference>
<proteinExistence type="predicted"/>
<organism evidence="2 3">
    <name type="scientific">Sphaerotilus natans subsp. natans DSM 6575</name>
    <dbReference type="NCBI Taxonomy" id="1286631"/>
    <lineage>
        <taxon>Bacteria</taxon>
        <taxon>Pseudomonadati</taxon>
        <taxon>Pseudomonadota</taxon>
        <taxon>Betaproteobacteria</taxon>
        <taxon>Burkholderiales</taxon>
        <taxon>Sphaerotilaceae</taxon>
        <taxon>Sphaerotilus</taxon>
    </lineage>
</organism>
<gene>
    <name evidence="2" type="ORF">X805_11610</name>
</gene>
<evidence type="ECO:0000313" key="3">
    <source>
        <dbReference type="Proteomes" id="UP000026714"/>
    </source>
</evidence>
<dbReference type="Proteomes" id="UP000026714">
    <property type="component" value="Unassembled WGS sequence"/>
</dbReference>
<dbReference type="STRING" id="34103.SAMN05421778_101131"/>
<dbReference type="Pfam" id="PF12802">
    <property type="entry name" value="MarR_2"/>
    <property type="match status" value="1"/>
</dbReference>
<dbReference type="PANTHER" id="PTHR33164:SF57">
    <property type="entry name" value="MARR-FAMILY TRANSCRIPTIONAL REGULATOR"/>
    <property type="match status" value="1"/>
</dbReference>
<accession>A0A059KPM4</accession>
<dbReference type="RefSeq" id="WP_037479314.1">
    <property type="nucleotide sequence ID" value="NZ_AZRA01000027.1"/>
</dbReference>
<sequence>MDTSPAKKNPVRQGVLGDVVGYHVARARVTTQAMFLRHVGQPLDLRPVDYSLLMLLDANTRLTPKQLAQALALSAPNLTIMLDRMQERGLIERIRSETDRRSQHVLLSSAGRALTDLALARTPAMEADLDGALSRAERAMLIELLDKVARHQVSAAD</sequence>
<evidence type="ECO:0000259" key="1">
    <source>
        <dbReference type="PROSITE" id="PS50995"/>
    </source>
</evidence>
<dbReference type="SUPFAM" id="SSF46785">
    <property type="entry name" value="Winged helix' DNA-binding domain"/>
    <property type="match status" value="1"/>
</dbReference>
<dbReference type="PROSITE" id="PS50995">
    <property type="entry name" value="HTH_MARR_2"/>
    <property type="match status" value="1"/>
</dbReference>
<evidence type="ECO:0000313" key="2">
    <source>
        <dbReference type="EMBL" id="KDB53325.1"/>
    </source>
</evidence>
<name>A0A059KPM4_9BURK</name>
<dbReference type="InterPro" id="IPR000835">
    <property type="entry name" value="HTH_MarR-typ"/>
</dbReference>
<dbReference type="AlphaFoldDB" id="A0A059KPM4"/>
<dbReference type="PRINTS" id="PR00598">
    <property type="entry name" value="HTHMARR"/>
</dbReference>
<dbReference type="InterPro" id="IPR036390">
    <property type="entry name" value="WH_DNA-bd_sf"/>
</dbReference>